<evidence type="ECO:0000313" key="3">
    <source>
        <dbReference type="EMBL" id="MTD29161.1"/>
    </source>
</evidence>
<dbReference type="PRINTS" id="PR00097">
    <property type="entry name" value="ANTSNTHASEII"/>
</dbReference>
<dbReference type="AlphaFoldDB" id="A0A6I6E890"/>
<dbReference type="GO" id="GO:0004049">
    <property type="term" value="F:anthranilate synthase activity"/>
    <property type="evidence" value="ECO:0007669"/>
    <property type="project" value="TreeGrafter"/>
</dbReference>
<dbReference type="NCBIfam" id="TIGR00566">
    <property type="entry name" value="trpG_papA"/>
    <property type="match status" value="1"/>
</dbReference>
<dbReference type="InterPro" id="IPR006221">
    <property type="entry name" value="TrpG/PapA_dom"/>
</dbReference>
<reference evidence="3 6" key="1">
    <citation type="submission" date="2019-11" db="EMBL/GenBank/DDBJ databases">
        <title>Erwinia sp. nov., isolated from feces of birds in Tibet plateau of China.</title>
        <authorList>
            <person name="Ge Y."/>
        </authorList>
    </citation>
    <scope>NUCLEOTIDE SEQUENCE [LARGE SCALE GENOMIC DNA]</scope>
    <source>
        <strain evidence="3 6">J316</strain>
    </source>
</reference>
<gene>
    <name evidence="3" type="ORF">GK011_19685</name>
    <name evidence="4" type="ORF">GN242_01610</name>
</gene>
<dbReference type="GO" id="GO:0046820">
    <property type="term" value="F:4-amino-4-deoxychorismate synthase activity"/>
    <property type="evidence" value="ECO:0007669"/>
    <property type="project" value="TreeGrafter"/>
</dbReference>
<keyword evidence="1" id="KW-0315">Glutamine amidotransferase</keyword>
<evidence type="ECO:0000313" key="6">
    <source>
        <dbReference type="Proteomes" id="UP000480164"/>
    </source>
</evidence>
<dbReference type="PRINTS" id="PR00096">
    <property type="entry name" value="GATASE"/>
</dbReference>
<reference evidence="4 5" key="2">
    <citation type="submission" date="2019-12" db="EMBL/GenBank/DDBJ databases">
        <title>Erwinia sp. nov., isolated from droppings of birds in the Qinghai-Tiebt plateau of China.</title>
        <authorList>
            <person name="Ge Y."/>
        </authorList>
    </citation>
    <scope>NUCLEOTIDE SEQUENCE [LARGE SCALE GENOMIC DNA]</scope>
    <source>
        <strain evidence="4 5">J780</strain>
    </source>
</reference>
<dbReference type="Gene3D" id="3.40.50.880">
    <property type="match status" value="1"/>
</dbReference>
<dbReference type="KEGG" id="erwi:GN242_01610"/>
<dbReference type="InterPro" id="IPR017926">
    <property type="entry name" value="GATASE"/>
</dbReference>
<dbReference type="GO" id="GO:0000162">
    <property type="term" value="P:L-tryptophan biosynthetic process"/>
    <property type="evidence" value="ECO:0007669"/>
    <property type="project" value="TreeGrafter"/>
</dbReference>
<dbReference type="FunFam" id="3.40.50.880:FF:000003">
    <property type="entry name" value="Anthranilate synthase component II"/>
    <property type="match status" value="1"/>
</dbReference>
<evidence type="ECO:0000259" key="2">
    <source>
        <dbReference type="Pfam" id="PF00117"/>
    </source>
</evidence>
<dbReference type="Proteomes" id="UP000480164">
    <property type="component" value="Unassembled WGS sequence"/>
</dbReference>
<organism evidence="4 5">
    <name type="scientific">Erwinia sorbitola</name>
    <dbReference type="NCBI Taxonomy" id="2681984"/>
    <lineage>
        <taxon>Bacteria</taxon>
        <taxon>Pseudomonadati</taxon>
        <taxon>Pseudomonadota</taxon>
        <taxon>Gammaproteobacteria</taxon>
        <taxon>Enterobacterales</taxon>
        <taxon>Erwiniaceae</taxon>
        <taxon>Erwinia</taxon>
    </lineage>
</organism>
<dbReference type="Pfam" id="PF00117">
    <property type="entry name" value="GATase"/>
    <property type="match status" value="1"/>
</dbReference>
<feature type="domain" description="Glutamine amidotransferase" evidence="2">
    <location>
        <begin position="3"/>
        <end position="190"/>
    </location>
</feature>
<sequence length="192" mass="21107">MLLLIDNYDSFTWNLYQYFSELGAEVCVRRNDDITLAEIAALAPQHLVISPGPCTPNEAGISLDAIRYFSGKLPILGVCLGHQAIAQALGARVIRARKVMHGKISEIEHAGVGVFAGLNHPLSVTRYHSLIVENGTLPAECEVTAWTVGDDGQPDEIMGFRHRTLPLEGVQFHPESILSEQGHQLLANFLRR</sequence>
<dbReference type="InterPro" id="IPR050472">
    <property type="entry name" value="Anth_synth/Amidotransfase"/>
</dbReference>
<dbReference type="GO" id="GO:0046654">
    <property type="term" value="P:tetrahydrofolate biosynthetic process"/>
    <property type="evidence" value="ECO:0007669"/>
    <property type="project" value="TreeGrafter"/>
</dbReference>
<dbReference type="EMBL" id="WLZX01000012">
    <property type="protein sequence ID" value="MTD29161.1"/>
    <property type="molecule type" value="Genomic_DNA"/>
</dbReference>
<evidence type="ECO:0000256" key="1">
    <source>
        <dbReference type="ARBA" id="ARBA00022962"/>
    </source>
</evidence>
<dbReference type="Proteomes" id="UP000424752">
    <property type="component" value="Chromosome"/>
</dbReference>
<protein>
    <submittedName>
        <fullName evidence="4">Aminodeoxychorismate synthase component II</fullName>
    </submittedName>
</protein>
<dbReference type="SUPFAM" id="SSF52317">
    <property type="entry name" value="Class I glutamine amidotransferase-like"/>
    <property type="match status" value="1"/>
</dbReference>
<dbReference type="PANTHER" id="PTHR43418">
    <property type="entry name" value="MULTIFUNCTIONAL TRYPTOPHAN BIOSYNTHESIS PROTEIN-RELATED"/>
    <property type="match status" value="1"/>
</dbReference>
<keyword evidence="6" id="KW-1185">Reference proteome</keyword>
<dbReference type="PRINTS" id="PR00099">
    <property type="entry name" value="CPSGATASE"/>
</dbReference>
<dbReference type="InterPro" id="IPR029062">
    <property type="entry name" value="Class_I_gatase-like"/>
</dbReference>
<dbReference type="RefSeq" id="WP_154754395.1">
    <property type="nucleotide sequence ID" value="NZ_CP046509.1"/>
</dbReference>
<name>A0A6I6E890_9GAMM</name>
<evidence type="ECO:0000313" key="4">
    <source>
        <dbReference type="EMBL" id="QGU86004.1"/>
    </source>
</evidence>
<dbReference type="EMBL" id="CP046509">
    <property type="protein sequence ID" value="QGU86004.1"/>
    <property type="molecule type" value="Genomic_DNA"/>
</dbReference>
<dbReference type="NCBIfam" id="NF005271">
    <property type="entry name" value="PRK06774.1"/>
    <property type="match status" value="1"/>
</dbReference>
<dbReference type="PROSITE" id="PS51273">
    <property type="entry name" value="GATASE_TYPE_1"/>
    <property type="match status" value="1"/>
</dbReference>
<accession>A0A6L6GTH9</accession>
<proteinExistence type="predicted"/>
<dbReference type="CDD" id="cd01743">
    <property type="entry name" value="GATase1_Anthranilate_Synthase"/>
    <property type="match status" value="1"/>
</dbReference>
<evidence type="ECO:0000313" key="5">
    <source>
        <dbReference type="Proteomes" id="UP000424752"/>
    </source>
</evidence>
<accession>A0A6I6E890</accession>
<dbReference type="GO" id="GO:0005829">
    <property type="term" value="C:cytosol"/>
    <property type="evidence" value="ECO:0007669"/>
    <property type="project" value="TreeGrafter"/>
</dbReference>
<dbReference type="PANTHER" id="PTHR43418:SF4">
    <property type="entry name" value="MULTIFUNCTIONAL TRYPTOPHAN BIOSYNTHESIS PROTEIN"/>
    <property type="match status" value="1"/>
</dbReference>